<protein>
    <submittedName>
        <fullName evidence="1">Uncharacterized protein</fullName>
    </submittedName>
</protein>
<dbReference type="GeneID" id="30026074"/>
<evidence type="ECO:0000313" key="1">
    <source>
        <dbReference type="EMBL" id="OAA41250.1"/>
    </source>
</evidence>
<reference evidence="1 2" key="1">
    <citation type="journal article" date="2016" name="Genome Biol. Evol.">
        <title>Divergent and convergent evolution of fungal pathogenicity.</title>
        <authorList>
            <person name="Shang Y."/>
            <person name="Xiao G."/>
            <person name="Zheng P."/>
            <person name="Cen K."/>
            <person name="Zhan S."/>
            <person name="Wang C."/>
        </authorList>
    </citation>
    <scope>NUCLEOTIDE SEQUENCE [LARGE SCALE GENOMIC DNA]</scope>
    <source>
        <strain evidence="1 2">ARSEF 2679</strain>
    </source>
</reference>
<name>A0A167CJ01_CORFA</name>
<dbReference type="Proteomes" id="UP000076744">
    <property type="component" value="Unassembled WGS sequence"/>
</dbReference>
<comment type="caution">
    <text evidence="1">The sequence shown here is derived from an EMBL/GenBank/DDBJ whole genome shotgun (WGS) entry which is preliminary data.</text>
</comment>
<dbReference type="EMBL" id="AZHB01000072">
    <property type="protein sequence ID" value="OAA41250.1"/>
    <property type="molecule type" value="Genomic_DNA"/>
</dbReference>
<organism evidence="1 2">
    <name type="scientific">Cordyceps fumosorosea (strain ARSEF 2679)</name>
    <name type="common">Isaria fumosorosea</name>
    <dbReference type="NCBI Taxonomy" id="1081104"/>
    <lineage>
        <taxon>Eukaryota</taxon>
        <taxon>Fungi</taxon>
        <taxon>Dikarya</taxon>
        <taxon>Ascomycota</taxon>
        <taxon>Pezizomycotina</taxon>
        <taxon>Sordariomycetes</taxon>
        <taxon>Hypocreomycetidae</taxon>
        <taxon>Hypocreales</taxon>
        <taxon>Cordycipitaceae</taxon>
        <taxon>Cordyceps</taxon>
    </lineage>
</organism>
<dbReference type="RefSeq" id="XP_018699432.1">
    <property type="nucleotide sequence ID" value="XM_018853383.1"/>
</dbReference>
<keyword evidence="2" id="KW-1185">Reference proteome</keyword>
<evidence type="ECO:0000313" key="2">
    <source>
        <dbReference type="Proteomes" id="UP000076744"/>
    </source>
</evidence>
<dbReference type="AlphaFoldDB" id="A0A167CJ01"/>
<gene>
    <name evidence="1" type="ORF">ISF_09782</name>
</gene>
<proteinExistence type="predicted"/>
<accession>A0A167CJ01</accession>
<dbReference type="OrthoDB" id="5381672at2759"/>
<sequence length="220" mass="24329">MQSCDDQWNDVTVKEGTPDSRTWGPLSTFALVLFGKGSFMDDATDAKPGNVFTGCRAYLSHFVSSEANKRAIAIAMDAAAFIVHNAWMTASVREMKIKRLTGPKIQAPDLSATNKIILSVLLDVFLLSLLGVDFSALTPCWRERLDSFATLRIGATIPESFPLMVSYRPDHINVLDKTPGWVSHAASHEEGDEKQDVLNVLERVELTKKYLASQSTPRQL</sequence>